<feature type="region of interest" description="Disordered" evidence="3">
    <location>
        <begin position="221"/>
        <end position="249"/>
    </location>
</feature>
<accession>E4WXW0</accession>
<evidence type="ECO:0000256" key="3">
    <source>
        <dbReference type="SAM" id="MobiDB-lite"/>
    </source>
</evidence>
<evidence type="ECO:0000256" key="1">
    <source>
        <dbReference type="ARBA" id="ARBA00023157"/>
    </source>
</evidence>
<dbReference type="OrthoDB" id="6022136at2759"/>
<keyword evidence="4" id="KW-0812">Transmembrane</keyword>
<dbReference type="SUPFAM" id="SSF49854">
    <property type="entry name" value="Spermadhesin, CUB domain"/>
    <property type="match status" value="1"/>
</dbReference>
<gene>
    <name evidence="6" type="ORF">GSOID_T00011755001</name>
</gene>
<feature type="domain" description="CUB" evidence="5">
    <location>
        <begin position="28"/>
        <end position="146"/>
    </location>
</feature>
<dbReference type="InterPro" id="IPR000859">
    <property type="entry name" value="CUB_dom"/>
</dbReference>
<dbReference type="CDD" id="cd00041">
    <property type="entry name" value="CUB"/>
    <property type="match status" value="1"/>
</dbReference>
<proteinExistence type="predicted"/>
<dbReference type="Proteomes" id="UP000001307">
    <property type="component" value="Unassembled WGS sequence"/>
</dbReference>
<dbReference type="InParanoid" id="E4WXW0"/>
<protein>
    <recommendedName>
        <fullName evidence="5">CUB domain-containing protein</fullName>
    </recommendedName>
</protein>
<dbReference type="Pfam" id="PF00431">
    <property type="entry name" value="CUB"/>
    <property type="match status" value="1"/>
</dbReference>
<comment type="caution">
    <text evidence="2">Lacks conserved residue(s) required for the propagation of feature annotation.</text>
</comment>
<dbReference type="SMART" id="SM00042">
    <property type="entry name" value="CUB"/>
    <property type="match status" value="1"/>
</dbReference>
<keyword evidence="4" id="KW-1133">Transmembrane helix</keyword>
<evidence type="ECO:0000313" key="7">
    <source>
        <dbReference type="Proteomes" id="UP000001307"/>
    </source>
</evidence>
<keyword evidence="4" id="KW-0472">Membrane</keyword>
<evidence type="ECO:0000313" key="6">
    <source>
        <dbReference type="EMBL" id="CBY22204.1"/>
    </source>
</evidence>
<reference evidence="6" key="1">
    <citation type="journal article" date="2010" name="Science">
        <title>Plasticity of animal genome architecture unmasked by rapid evolution of a pelagic tunicate.</title>
        <authorList>
            <person name="Denoeud F."/>
            <person name="Henriet S."/>
            <person name="Mungpakdee S."/>
            <person name="Aury J.M."/>
            <person name="Da Silva C."/>
            <person name="Brinkmann H."/>
            <person name="Mikhaleva J."/>
            <person name="Olsen L.C."/>
            <person name="Jubin C."/>
            <person name="Canestro C."/>
            <person name="Bouquet J.M."/>
            <person name="Danks G."/>
            <person name="Poulain J."/>
            <person name="Campsteijn C."/>
            <person name="Adamski M."/>
            <person name="Cross I."/>
            <person name="Yadetie F."/>
            <person name="Muffato M."/>
            <person name="Louis A."/>
            <person name="Butcher S."/>
            <person name="Tsagkogeorga G."/>
            <person name="Konrad A."/>
            <person name="Singh S."/>
            <person name="Jensen M.F."/>
            <person name="Cong E.H."/>
            <person name="Eikeseth-Otteraa H."/>
            <person name="Noel B."/>
            <person name="Anthouard V."/>
            <person name="Porcel B.M."/>
            <person name="Kachouri-Lafond R."/>
            <person name="Nishino A."/>
            <person name="Ugolini M."/>
            <person name="Chourrout P."/>
            <person name="Nishida H."/>
            <person name="Aasland R."/>
            <person name="Huzurbazar S."/>
            <person name="Westhof E."/>
            <person name="Delsuc F."/>
            <person name="Lehrach H."/>
            <person name="Reinhardt R."/>
            <person name="Weissenbach J."/>
            <person name="Roy S.W."/>
            <person name="Artiguenave F."/>
            <person name="Postlethwait J.H."/>
            <person name="Manak J.R."/>
            <person name="Thompson E.M."/>
            <person name="Jaillon O."/>
            <person name="Du Pasquier L."/>
            <person name="Boudinot P."/>
            <person name="Liberles D.A."/>
            <person name="Volff J.N."/>
            <person name="Philippe H."/>
            <person name="Lenhard B."/>
            <person name="Roest Crollius H."/>
            <person name="Wincker P."/>
            <person name="Chourrout D."/>
        </authorList>
    </citation>
    <scope>NUCLEOTIDE SEQUENCE [LARGE SCALE GENOMIC DNA]</scope>
</reference>
<dbReference type="AlphaFoldDB" id="E4WXW0"/>
<name>E4WXW0_OIKDI</name>
<evidence type="ECO:0000259" key="5">
    <source>
        <dbReference type="PROSITE" id="PS01180"/>
    </source>
</evidence>
<sequence length="330" mass="36243">MLGSLALYLLGADGVNGFKVRRDLSAGCGQKVMLTHIDTAVLNSPRYPGSFIEQNQCLWEVRSFDPQARLKIVFDDWAMPISPSNDCVANYLEIQEHQAFGVSQSVKLCGRNPGFYVSNNDKVTIVLRSSAQIQGDKSFSLRVGLTHESPRTFAQDGSFVVDGESPIPRATPPPMLPQPIPQQPVQQVPQRPFASQPVGINLFAQPPPALAPRGIEMKSAGAPPVQQFQPPQQPQQVQPGFAPPGQAPPNYYGEYGGAPAVYQQPIDGYSYYYDDYYGDSEQVSAGNKAVTVLFTITVVLCFLAVGFYFYQESQKKNDQQGMFSAFFKSN</sequence>
<dbReference type="EMBL" id="FN653018">
    <property type="protein sequence ID" value="CBY22204.1"/>
    <property type="molecule type" value="Genomic_DNA"/>
</dbReference>
<keyword evidence="1" id="KW-1015">Disulfide bond</keyword>
<evidence type="ECO:0000256" key="2">
    <source>
        <dbReference type="PROSITE-ProRule" id="PRU00059"/>
    </source>
</evidence>
<feature type="compositionally biased region" description="Low complexity" evidence="3">
    <location>
        <begin position="223"/>
        <end position="240"/>
    </location>
</feature>
<feature type="transmembrane region" description="Helical" evidence="4">
    <location>
        <begin position="289"/>
        <end position="310"/>
    </location>
</feature>
<dbReference type="InterPro" id="IPR035914">
    <property type="entry name" value="Sperma_CUB_dom_sf"/>
</dbReference>
<dbReference type="Gene3D" id="2.60.120.290">
    <property type="entry name" value="Spermadhesin, CUB domain"/>
    <property type="match status" value="1"/>
</dbReference>
<evidence type="ECO:0000256" key="4">
    <source>
        <dbReference type="SAM" id="Phobius"/>
    </source>
</evidence>
<keyword evidence="7" id="KW-1185">Reference proteome</keyword>
<dbReference type="PROSITE" id="PS01180">
    <property type="entry name" value="CUB"/>
    <property type="match status" value="1"/>
</dbReference>
<organism evidence="6">
    <name type="scientific">Oikopleura dioica</name>
    <name type="common">Tunicate</name>
    <dbReference type="NCBI Taxonomy" id="34765"/>
    <lineage>
        <taxon>Eukaryota</taxon>
        <taxon>Metazoa</taxon>
        <taxon>Chordata</taxon>
        <taxon>Tunicata</taxon>
        <taxon>Appendicularia</taxon>
        <taxon>Copelata</taxon>
        <taxon>Oikopleuridae</taxon>
        <taxon>Oikopleura</taxon>
    </lineage>
</organism>